<accession>A0A2Z4Q2Y7</accession>
<sequence>MYYAKTNRIAFNKKCYLTSSASDPKTKLKYPCIGKTFFFTPNFKNSSHGTLTRRLQFKLHPFTMMGKLISHAKEKPPSFNNLYCFINHSP</sequence>
<gene>
    <name evidence="1" type="ORF">CPT_LL5_85</name>
</gene>
<dbReference type="Proteomes" id="UP000251526">
    <property type="component" value="Segment"/>
</dbReference>
<reference evidence="2" key="1">
    <citation type="submission" date="2018-06" db="EMBL/GenBank/DDBJ databases">
        <title>Complete genome of Escherichia coli bacteriophage LL5.</title>
        <authorList>
            <person name="Lessor L."/>
            <person name="Piya D.K."/>
            <person name="Gill J.J."/>
            <person name="Young R."/>
        </authorList>
    </citation>
    <scope>NUCLEOTIDE SEQUENCE [LARGE SCALE GENOMIC DNA]</scope>
    <source>
        <strain evidence="2">Escherichia coli str. MG1655</strain>
    </source>
</reference>
<protein>
    <submittedName>
        <fullName evidence="1">Uncharacterized protein</fullName>
    </submittedName>
</protein>
<name>A0A2Z4Q2Y7_9CAUD</name>
<keyword evidence="2" id="KW-1185">Reference proteome</keyword>
<dbReference type="EMBL" id="MH491968">
    <property type="protein sequence ID" value="AWY04387.1"/>
    <property type="molecule type" value="Genomic_DNA"/>
</dbReference>
<organism evidence="1 2">
    <name type="scientific">Escherichia phage LL5</name>
    <dbReference type="NCBI Taxonomy" id="2233992"/>
    <lineage>
        <taxon>Viruses</taxon>
        <taxon>Duplodnaviria</taxon>
        <taxon>Heunggongvirae</taxon>
        <taxon>Uroviricota</taxon>
        <taxon>Caudoviricetes</taxon>
        <taxon>Drexlerviridae</taxon>
        <taxon>Tempevirinae</taxon>
        <taxon>Tlsvirus</taxon>
        <taxon>Tlsvirus LL5</taxon>
    </lineage>
</organism>
<evidence type="ECO:0000313" key="1">
    <source>
        <dbReference type="EMBL" id="AWY04387.1"/>
    </source>
</evidence>
<proteinExistence type="predicted"/>
<evidence type="ECO:0000313" key="2">
    <source>
        <dbReference type="Proteomes" id="UP000251526"/>
    </source>
</evidence>